<dbReference type="EMBL" id="CP051205">
    <property type="protein sequence ID" value="QJB32666.1"/>
    <property type="molecule type" value="Genomic_DNA"/>
</dbReference>
<dbReference type="KEGG" id="coy:HF329_15595"/>
<sequence>MKGVTPQALAVDELFNHPELKEIFYQQLGFCHCYVYCKNDALWIAAEWAGGARVTFRAVYTPHDSITVTKTVKKKNQATFHLQTIAAAYTVTLDLYPGTVPCFRCQTTVTPRATLSFNHWPRDITALKKSGEKGIAAGTVYFTQQGLQTGMIYFSVNEPGSGAVLYLQHLSSLNHYCEQTKTSAGHTVGGDWPDIGFALPAPKDGALPAGKPCVISDTFISLTAQPPANETEQSLQLMELLAAIYPHLPKPEAQYRHWPDIQERTHRHLERGAGNWCQVAGNPYLNAYVCDYKTPPELMVQLAVLLPLRDYQQWSKEEMPLVEDLLNIIPDFYDEELKTFVRWLPAAQHRLSLEEEHKHPLIMDSWYLHHPLLNLLRLLKQGHEAVRNQLFTSLDFAIKVARHFAYQWPVFYKMDTLEVIKAETAPGKGGEKDVGGLYAEVMLAAWEITQKELYLEEAKAACLSLQQKGFTLLYQANNTAFSACAALKLFLITKEETFRDISYLCIANLFKNMWLWECDYGYGKHYSTFFAIFPLQNAPYTAVYEEAECFSALHYYLQLAEKTDLPPAFRVLVPEFIRYYLHRAVYYYPPALPAECLATTIKTGELARNLWIPVEDLRDGWEQSGSVGQEVYGAGLCFSLVPRHYHLLPGTSWLLFSDYPLSGFTDSANTISFTLAGHKSMHAHLRLIPQKENESLPSLQVLAGKTAIEGSPRDDGHLLFRLPGDQQVTILWT</sequence>
<organism evidence="1 2">
    <name type="scientific">Chitinophaga oryzae</name>
    <dbReference type="NCBI Taxonomy" id="2725414"/>
    <lineage>
        <taxon>Bacteria</taxon>
        <taxon>Pseudomonadati</taxon>
        <taxon>Bacteroidota</taxon>
        <taxon>Chitinophagia</taxon>
        <taxon>Chitinophagales</taxon>
        <taxon>Chitinophagaceae</taxon>
        <taxon>Chitinophaga</taxon>
    </lineage>
</organism>
<gene>
    <name evidence="1" type="ORF">HF329_15595</name>
</gene>
<evidence type="ECO:0000313" key="2">
    <source>
        <dbReference type="Proteomes" id="UP000502421"/>
    </source>
</evidence>
<accession>A0AAE6ZHD9</accession>
<proteinExistence type="predicted"/>
<dbReference type="AlphaFoldDB" id="A0AAE6ZHD9"/>
<evidence type="ECO:0000313" key="1">
    <source>
        <dbReference type="EMBL" id="QJB32666.1"/>
    </source>
</evidence>
<protein>
    <submittedName>
        <fullName evidence="1">Uncharacterized protein</fullName>
    </submittedName>
</protein>
<dbReference type="Proteomes" id="UP000502421">
    <property type="component" value="Chromosome"/>
</dbReference>
<name>A0AAE6ZHD9_9BACT</name>
<dbReference type="RefSeq" id="WP_168805068.1">
    <property type="nucleotide sequence ID" value="NZ_CP051205.1"/>
</dbReference>
<reference evidence="2" key="1">
    <citation type="submission" date="2020-04" db="EMBL/GenBank/DDBJ databases">
        <authorList>
            <person name="Kittiwongwattana C."/>
        </authorList>
    </citation>
    <scope>NUCLEOTIDE SEQUENCE [LARGE SCALE GENOMIC DNA]</scope>
    <source>
        <strain evidence="2">1310</strain>
    </source>
</reference>